<dbReference type="InterPro" id="IPR050763">
    <property type="entry name" value="ABC_transporter_ATP-binding"/>
</dbReference>
<evidence type="ECO:0000313" key="7">
    <source>
        <dbReference type="EMBL" id="RDC64094.1"/>
    </source>
</evidence>
<dbReference type="PANTHER" id="PTHR42711">
    <property type="entry name" value="ABC TRANSPORTER ATP-BINDING PROTEIN"/>
    <property type="match status" value="1"/>
</dbReference>
<reference evidence="7 8" key="1">
    <citation type="submission" date="2018-04" db="EMBL/GenBank/DDBJ databases">
        <title>Adhaeribacter sp. HMF7616 genome sequencing and assembly.</title>
        <authorList>
            <person name="Kang H."/>
            <person name="Kang J."/>
            <person name="Cha I."/>
            <person name="Kim H."/>
            <person name="Joh K."/>
        </authorList>
    </citation>
    <scope>NUCLEOTIDE SEQUENCE [LARGE SCALE GENOMIC DNA]</scope>
    <source>
        <strain evidence="7 8">HMF7616</strain>
    </source>
</reference>
<evidence type="ECO:0000256" key="3">
    <source>
        <dbReference type="ARBA" id="ARBA00022458"/>
    </source>
</evidence>
<dbReference type="PANTHER" id="PTHR42711:SF5">
    <property type="entry name" value="ABC TRANSPORTER ATP-BINDING PROTEIN NATA"/>
    <property type="match status" value="1"/>
</dbReference>
<proteinExistence type="inferred from homology"/>
<dbReference type="InterPro" id="IPR027417">
    <property type="entry name" value="P-loop_NTPase"/>
</dbReference>
<dbReference type="EC" id="3.6.3.31" evidence="7"/>
<evidence type="ECO:0000259" key="6">
    <source>
        <dbReference type="PROSITE" id="PS50893"/>
    </source>
</evidence>
<evidence type="ECO:0000256" key="4">
    <source>
        <dbReference type="ARBA" id="ARBA00022741"/>
    </source>
</evidence>
<sequence>MCIQPERLNLKIKPITLSILKIAGVSKKYANHLALQDITFEIPTGCIFGLLGPNGAGKTSLIRIITQITGADTGQVFFKEEPLHPKHIRSIGYLPEERGLYKKMKVGEQLLYLAQLKGLSKAEATEKIKKWVDKLEIRSWLSKTIEDLSKGMQQKVQFIATVMHQPELIILDEPFSGFDPINANVIKDEILALREAGSTIIFSTHRMESVEELCDNIALINRSRMILNGRVKEIKNTYKSNTYFIEGKGRLMIMSPDFKVLEQKQTGDFFRASIQLLHHVTPNHLLRYLLDRVEIHALQEQVPSINDIFIKQVKENQDA</sequence>
<evidence type="ECO:0000256" key="2">
    <source>
        <dbReference type="ARBA" id="ARBA00022448"/>
    </source>
</evidence>
<dbReference type="EMBL" id="QASA01000001">
    <property type="protein sequence ID" value="RDC64094.1"/>
    <property type="molecule type" value="Genomic_DNA"/>
</dbReference>
<dbReference type="GO" id="GO:0005524">
    <property type="term" value="F:ATP binding"/>
    <property type="evidence" value="ECO:0007669"/>
    <property type="project" value="UniProtKB-KW"/>
</dbReference>
<accession>A0A369QH89</accession>
<dbReference type="InterPro" id="IPR017871">
    <property type="entry name" value="ABC_transporter-like_CS"/>
</dbReference>
<keyword evidence="5" id="KW-0067">ATP-binding</keyword>
<keyword evidence="7" id="KW-0378">Hydrolase</keyword>
<keyword evidence="4" id="KW-0547">Nucleotide-binding</keyword>
<dbReference type="InterPro" id="IPR003593">
    <property type="entry name" value="AAA+_ATPase"/>
</dbReference>
<comment type="caution">
    <text evidence="7">The sequence shown here is derived from an EMBL/GenBank/DDBJ whole genome shotgun (WGS) entry which is preliminary data.</text>
</comment>
<comment type="similarity">
    <text evidence="1">Belongs to the ABC transporter superfamily.</text>
</comment>
<keyword evidence="8" id="KW-1185">Reference proteome</keyword>
<dbReference type="SUPFAM" id="SSF52540">
    <property type="entry name" value="P-loop containing nucleoside triphosphate hydrolases"/>
    <property type="match status" value="1"/>
</dbReference>
<keyword evidence="3" id="KW-0536">Nodulation</keyword>
<name>A0A369QH89_9BACT</name>
<evidence type="ECO:0000313" key="8">
    <source>
        <dbReference type="Proteomes" id="UP000253919"/>
    </source>
</evidence>
<dbReference type="Gene3D" id="3.40.50.300">
    <property type="entry name" value="P-loop containing nucleotide triphosphate hydrolases"/>
    <property type="match status" value="1"/>
</dbReference>
<dbReference type="PROSITE" id="PS50893">
    <property type="entry name" value="ABC_TRANSPORTER_2"/>
    <property type="match status" value="1"/>
</dbReference>
<keyword evidence="2" id="KW-0813">Transport</keyword>
<evidence type="ECO:0000256" key="1">
    <source>
        <dbReference type="ARBA" id="ARBA00005417"/>
    </source>
</evidence>
<dbReference type="Pfam" id="PF00005">
    <property type="entry name" value="ABC_tran"/>
    <property type="match status" value="1"/>
</dbReference>
<dbReference type="Pfam" id="PF13732">
    <property type="entry name" value="DrrA1-3_C"/>
    <property type="match status" value="1"/>
</dbReference>
<dbReference type="GO" id="GO:0016887">
    <property type="term" value="F:ATP hydrolysis activity"/>
    <property type="evidence" value="ECO:0007669"/>
    <property type="project" value="InterPro"/>
</dbReference>
<dbReference type="InterPro" id="IPR003439">
    <property type="entry name" value="ABC_transporter-like_ATP-bd"/>
</dbReference>
<dbReference type="Proteomes" id="UP000253919">
    <property type="component" value="Unassembled WGS sequence"/>
</dbReference>
<dbReference type="PROSITE" id="PS00211">
    <property type="entry name" value="ABC_TRANSPORTER_1"/>
    <property type="match status" value="1"/>
</dbReference>
<protein>
    <submittedName>
        <fullName evidence="7">Polyamine-transporting ATPase</fullName>
        <ecNumber evidence="7">3.6.3.31</ecNumber>
    </submittedName>
</protein>
<organism evidence="7 8">
    <name type="scientific">Adhaeribacter pallidiroseus</name>
    <dbReference type="NCBI Taxonomy" id="2072847"/>
    <lineage>
        <taxon>Bacteria</taxon>
        <taxon>Pseudomonadati</taxon>
        <taxon>Bacteroidota</taxon>
        <taxon>Cytophagia</taxon>
        <taxon>Cytophagales</taxon>
        <taxon>Hymenobacteraceae</taxon>
        <taxon>Adhaeribacter</taxon>
    </lineage>
</organism>
<dbReference type="SMART" id="SM00382">
    <property type="entry name" value="AAA"/>
    <property type="match status" value="1"/>
</dbReference>
<feature type="domain" description="ABC transporter" evidence="6">
    <location>
        <begin position="20"/>
        <end position="247"/>
    </location>
</feature>
<gene>
    <name evidence="7" type="primary">potA</name>
    <name evidence="7" type="ORF">AHMF7616_02704</name>
</gene>
<dbReference type="AlphaFoldDB" id="A0A369QH89"/>
<evidence type="ECO:0000256" key="5">
    <source>
        <dbReference type="ARBA" id="ARBA00022840"/>
    </source>
</evidence>
<dbReference type="InterPro" id="IPR025302">
    <property type="entry name" value="DrrA1/2-like_C"/>
</dbReference>